<dbReference type="RefSeq" id="WP_313793741.1">
    <property type="nucleotide sequence ID" value="NZ_CP102453.1"/>
</dbReference>
<keyword evidence="1" id="KW-0732">Signal</keyword>
<protein>
    <submittedName>
        <fullName evidence="2">Lactococcin 972 family bacteriocin</fullName>
    </submittedName>
</protein>
<proteinExistence type="predicted"/>
<evidence type="ECO:0000256" key="1">
    <source>
        <dbReference type="SAM" id="SignalP"/>
    </source>
</evidence>
<dbReference type="Gene3D" id="2.60.40.2850">
    <property type="match status" value="1"/>
</dbReference>
<evidence type="ECO:0000313" key="2">
    <source>
        <dbReference type="EMBL" id="UUX34238.1"/>
    </source>
</evidence>
<dbReference type="Proteomes" id="UP001315967">
    <property type="component" value="Chromosome"/>
</dbReference>
<feature type="chain" id="PRO_5045818377" evidence="1">
    <location>
        <begin position="26"/>
        <end position="100"/>
    </location>
</feature>
<dbReference type="Pfam" id="PF09683">
    <property type="entry name" value="Lactococcin_972"/>
    <property type="match status" value="1"/>
</dbReference>
<dbReference type="InterPro" id="IPR006540">
    <property type="entry name" value="Lactococcin_972"/>
</dbReference>
<gene>
    <name evidence="2" type="ORF">NRE15_00790</name>
</gene>
<evidence type="ECO:0000313" key="3">
    <source>
        <dbReference type="Proteomes" id="UP001315967"/>
    </source>
</evidence>
<organism evidence="2 3">
    <name type="scientific">Fundicoccus culcitae</name>
    <dbReference type="NCBI Taxonomy" id="2969821"/>
    <lineage>
        <taxon>Bacteria</taxon>
        <taxon>Bacillati</taxon>
        <taxon>Bacillota</taxon>
        <taxon>Bacilli</taxon>
        <taxon>Lactobacillales</taxon>
        <taxon>Aerococcaceae</taxon>
        <taxon>Fundicoccus</taxon>
    </lineage>
</organism>
<name>A0ABY5P666_9LACT</name>
<keyword evidence="3" id="KW-1185">Reference proteome</keyword>
<sequence length="100" mass="10974">MNKIKHFTISMLLIVSIVFTGTALAATVYPPEGGKWNYGVGWNGTFGYSDYLQSSRRHSSTVKDNETGESNKSIAGAGVWSQAKLSKFPPTGLSYFYNIE</sequence>
<dbReference type="NCBIfam" id="TIGR01653">
    <property type="entry name" value="lactococcin_972"/>
    <property type="match status" value="1"/>
</dbReference>
<dbReference type="EMBL" id="CP102453">
    <property type="protein sequence ID" value="UUX34238.1"/>
    <property type="molecule type" value="Genomic_DNA"/>
</dbReference>
<reference evidence="2 3" key="1">
    <citation type="submission" date="2022-08" db="EMBL/GenBank/DDBJ databases">
        <title>Aerococcaceae sp. nov isolated from spoiled eye mask.</title>
        <authorList>
            <person name="Zhou G."/>
            <person name="Xie X.-B."/>
            <person name="Shi Q.-S."/>
            <person name="Wang Y.-S."/>
            <person name="Wen X."/>
            <person name="Peng H."/>
            <person name="Yang X.-J."/>
            <person name="Tao H.-B."/>
            <person name="Huang X.-M."/>
        </authorList>
    </citation>
    <scope>NUCLEOTIDE SEQUENCE [LARGE SCALE GENOMIC DNA]</scope>
    <source>
        <strain evidence="3">DM20194951</strain>
    </source>
</reference>
<feature type="signal peptide" evidence="1">
    <location>
        <begin position="1"/>
        <end position="25"/>
    </location>
</feature>
<accession>A0ABY5P666</accession>